<dbReference type="PANTHER" id="PTHR46494">
    <property type="entry name" value="CORA FAMILY METAL ION TRANSPORTER (EUROFUNG)"/>
    <property type="match status" value="1"/>
</dbReference>
<proteinExistence type="inferred from homology"/>
<dbReference type="Proteomes" id="UP000246569">
    <property type="component" value="Unassembled WGS sequence"/>
</dbReference>
<dbReference type="PANTHER" id="PTHR46494:SF1">
    <property type="entry name" value="CORA FAMILY METAL ION TRANSPORTER (EUROFUNG)"/>
    <property type="match status" value="1"/>
</dbReference>
<keyword evidence="8 12" id="KW-0406">Ion transport</keyword>
<gene>
    <name evidence="12" type="primary">corA</name>
    <name evidence="13" type="ORF">C7443_107223</name>
</gene>
<dbReference type="EMBL" id="QGTJ01000007">
    <property type="protein sequence ID" value="PWV60648.1"/>
    <property type="molecule type" value="Genomic_DNA"/>
</dbReference>
<dbReference type="InterPro" id="IPR004488">
    <property type="entry name" value="Mg/Co-transport_prot_CorA"/>
</dbReference>
<keyword evidence="3 12" id="KW-0813">Transport</keyword>
<evidence type="ECO:0000256" key="10">
    <source>
        <dbReference type="ARBA" id="ARBA00034269"/>
    </source>
</evidence>
<dbReference type="GO" id="GO:0000287">
    <property type="term" value="F:magnesium ion binding"/>
    <property type="evidence" value="ECO:0007669"/>
    <property type="project" value="TreeGrafter"/>
</dbReference>
<evidence type="ECO:0000256" key="12">
    <source>
        <dbReference type="RuleBase" id="RU362010"/>
    </source>
</evidence>
<evidence type="ECO:0000313" key="13">
    <source>
        <dbReference type="EMBL" id="PWV60648.1"/>
    </source>
</evidence>
<comment type="function">
    <text evidence="11">Mediates influx of magnesium ions. Alternates between open and closed states. Activated by low cytoplasmic Mg(2+) levels. Inactive when cytoplasmic Mg(2+) levels are high.</text>
</comment>
<keyword evidence="6 12" id="KW-0460">Magnesium</keyword>
<comment type="caution">
    <text evidence="13">The sequence shown here is derived from an EMBL/GenBank/DDBJ whole genome shotgun (WGS) entry which is preliminary data.</text>
</comment>
<dbReference type="GO" id="GO:0050897">
    <property type="term" value="F:cobalt ion binding"/>
    <property type="evidence" value="ECO:0007669"/>
    <property type="project" value="TreeGrafter"/>
</dbReference>
<dbReference type="NCBIfam" id="TIGR00383">
    <property type="entry name" value="corA"/>
    <property type="match status" value="1"/>
</dbReference>
<sequence length="334" mass="37973">MKNMAPTEERVGIVVCAAYAEGRRIGDITLDEIPYALQREDSFVWLGLYEPDEALLAEVQARFGLHDLAVEDAHKAHQRPKMEIYGDSLFVVLRTARWDESAETAVYGETHVFVGRNYLVSVRHGASQTYRPARLGCERQPQLLAHGPSFALYTLMDFVVDNYFPVLSDYEDRLDDLETDIFAGGADRDSTQEIYELKRELVTFRRAVLPLIDVCTDLISLRVTHVPDAVRPYFRDVLDHLKRINDTLDTMREMLATVLQVSLALASVRQNEVTKALAGWAAILAVPTVIFGLYGMNFERMPELHWPFGYPLVVGATFAACGWLYRRLRRSGWL</sequence>
<keyword evidence="4 12" id="KW-1003">Cell membrane</keyword>
<comment type="subcellular location">
    <subcellularLocation>
        <location evidence="1">Cell membrane</location>
        <topology evidence="1">Multi-pass membrane protein</topology>
    </subcellularLocation>
    <subcellularLocation>
        <location evidence="12">Membrane</location>
        <topology evidence="12">Multi-pass membrane protein</topology>
    </subcellularLocation>
</comment>
<keyword evidence="7 12" id="KW-1133">Transmembrane helix</keyword>
<evidence type="ECO:0000256" key="3">
    <source>
        <dbReference type="ARBA" id="ARBA00022448"/>
    </source>
</evidence>
<dbReference type="Pfam" id="PF01544">
    <property type="entry name" value="CorA"/>
    <property type="match status" value="1"/>
</dbReference>
<dbReference type="GO" id="GO:0015087">
    <property type="term" value="F:cobalt ion transmembrane transporter activity"/>
    <property type="evidence" value="ECO:0007669"/>
    <property type="project" value="UniProtKB-UniRule"/>
</dbReference>
<dbReference type="SUPFAM" id="SSF144083">
    <property type="entry name" value="Magnesium transport protein CorA, transmembrane region"/>
    <property type="match status" value="1"/>
</dbReference>
<dbReference type="InterPro" id="IPR045863">
    <property type="entry name" value="CorA_TM1_TM2"/>
</dbReference>
<evidence type="ECO:0000256" key="7">
    <source>
        <dbReference type="ARBA" id="ARBA00022989"/>
    </source>
</evidence>
<evidence type="ECO:0000256" key="8">
    <source>
        <dbReference type="ARBA" id="ARBA00023065"/>
    </source>
</evidence>
<dbReference type="AlphaFoldDB" id="A0A317MTM4"/>
<organism evidence="13 14">
    <name type="scientific">Plasticicumulans acidivorans</name>
    <dbReference type="NCBI Taxonomy" id="886464"/>
    <lineage>
        <taxon>Bacteria</taxon>
        <taxon>Pseudomonadati</taxon>
        <taxon>Pseudomonadota</taxon>
        <taxon>Gammaproteobacteria</taxon>
        <taxon>Candidatus Competibacteraceae</taxon>
        <taxon>Plasticicumulans</taxon>
    </lineage>
</organism>
<dbReference type="GO" id="GO:0015095">
    <property type="term" value="F:magnesium ion transmembrane transporter activity"/>
    <property type="evidence" value="ECO:0007669"/>
    <property type="project" value="UniProtKB-UniRule"/>
</dbReference>
<keyword evidence="5 12" id="KW-0812">Transmembrane</keyword>
<evidence type="ECO:0000256" key="9">
    <source>
        <dbReference type="ARBA" id="ARBA00023136"/>
    </source>
</evidence>
<evidence type="ECO:0000256" key="1">
    <source>
        <dbReference type="ARBA" id="ARBA00004651"/>
    </source>
</evidence>
<accession>A0A317MTM4</accession>
<evidence type="ECO:0000256" key="4">
    <source>
        <dbReference type="ARBA" id="ARBA00022475"/>
    </source>
</evidence>
<dbReference type="FunFam" id="1.20.58.340:FF:000004">
    <property type="entry name" value="Magnesium transport protein CorA"/>
    <property type="match status" value="1"/>
</dbReference>
<comment type="similarity">
    <text evidence="2 12">Belongs to the CorA metal ion transporter (MIT) (TC 1.A.35) family.</text>
</comment>
<comment type="catalytic activity">
    <reaction evidence="10">
        <text>Mg(2+)(in) = Mg(2+)(out)</text>
        <dbReference type="Rhea" id="RHEA:29827"/>
        <dbReference type="ChEBI" id="CHEBI:18420"/>
    </reaction>
</comment>
<feature type="transmembrane region" description="Helical" evidence="12">
    <location>
        <begin position="308"/>
        <end position="325"/>
    </location>
</feature>
<evidence type="ECO:0000256" key="6">
    <source>
        <dbReference type="ARBA" id="ARBA00022842"/>
    </source>
</evidence>
<keyword evidence="14" id="KW-1185">Reference proteome</keyword>
<evidence type="ECO:0000256" key="11">
    <source>
        <dbReference type="ARBA" id="ARBA00045497"/>
    </source>
</evidence>
<dbReference type="SUPFAM" id="SSF143865">
    <property type="entry name" value="CorA soluble domain-like"/>
    <property type="match status" value="1"/>
</dbReference>
<dbReference type="GO" id="GO:0005886">
    <property type="term" value="C:plasma membrane"/>
    <property type="evidence" value="ECO:0007669"/>
    <property type="project" value="UniProtKB-SubCell"/>
</dbReference>
<protein>
    <recommendedName>
        <fullName evidence="12">Magnesium transport protein CorA</fullName>
    </recommendedName>
</protein>
<evidence type="ECO:0000313" key="14">
    <source>
        <dbReference type="Proteomes" id="UP000246569"/>
    </source>
</evidence>
<evidence type="ECO:0000256" key="5">
    <source>
        <dbReference type="ARBA" id="ARBA00022692"/>
    </source>
</evidence>
<dbReference type="CDD" id="cd12830">
    <property type="entry name" value="MtCorA-like"/>
    <property type="match status" value="1"/>
</dbReference>
<keyword evidence="9 12" id="KW-0472">Membrane</keyword>
<dbReference type="Gene3D" id="1.20.58.340">
    <property type="entry name" value="Magnesium transport protein CorA, transmembrane region"/>
    <property type="match status" value="2"/>
</dbReference>
<feature type="transmembrane region" description="Helical" evidence="12">
    <location>
        <begin position="277"/>
        <end position="296"/>
    </location>
</feature>
<dbReference type="InterPro" id="IPR002523">
    <property type="entry name" value="MgTranspt_CorA/ZnTranspt_ZntB"/>
</dbReference>
<name>A0A317MTM4_9GAMM</name>
<evidence type="ECO:0000256" key="2">
    <source>
        <dbReference type="ARBA" id="ARBA00009765"/>
    </source>
</evidence>
<dbReference type="InterPro" id="IPR045861">
    <property type="entry name" value="CorA_cytoplasmic_dom"/>
</dbReference>
<dbReference type="Gene3D" id="3.30.460.20">
    <property type="entry name" value="CorA soluble domain-like"/>
    <property type="match status" value="1"/>
</dbReference>
<reference evidence="13 14" key="1">
    <citation type="submission" date="2018-05" db="EMBL/GenBank/DDBJ databases">
        <title>Genomic Encyclopedia of Type Strains, Phase IV (KMG-IV): sequencing the most valuable type-strain genomes for metagenomic binning, comparative biology and taxonomic classification.</title>
        <authorList>
            <person name="Goeker M."/>
        </authorList>
    </citation>
    <scope>NUCLEOTIDE SEQUENCE [LARGE SCALE GENOMIC DNA]</scope>
    <source>
        <strain evidence="13 14">DSM 23606</strain>
    </source>
</reference>